<sequence length="78" mass="8490">MECLKCGTCCIAPDITTLGKPVGERCRHLGEAGLCTAYDVRPAVCRGYRPDETCLLVAAPTLEERVGKYLRLFGLDVT</sequence>
<dbReference type="PANTHER" id="PTHR36931">
    <property type="entry name" value="UPF0153 PROTEIN YEIW"/>
    <property type="match status" value="1"/>
</dbReference>
<evidence type="ECO:0008006" key="3">
    <source>
        <dbReference type="Google" id="ProtNLM"/>
    </source>
</evidence>
<dbReference type="STRING" id="269799.Gmet_2777"/>
<dbReference type="RefSeq" id="WP_004511684.1">
    <property type="nucleotide sequence ID" value="NC_007517.1"/>
</dbReference>
<organism evidence="1 2">
    <name type="scientific">Geobacter metallireducens (strain ATCC 53774 / DSM 7210 / GS-15)</name>
    <dbReference type="NCBI Taxonomy" id="269799"/>
    <lineage>
        <taxon>Bacteria</taxon>
        <taxon>Pseudomonadati</taxon>
        <taxon>Thermodesulfobacteriota</taxon>
        <taxon>Desulfuromonadia</taxon>
        <taxon>Geobacterales</taxon>
        <taxon>Geobacteraceae</taxon>
        <taxon>Geobacter</taxon>
    </lineage>
</organism>
<dbReference type="eggNOG" id="COG0727">
    <property type="taxonomic scope" value="Bacteria"/>
</dbReference>
<dbReference type="KEGG" id="gme:Gmet_2777"/>
<dbReference type="DNASU" id="3739280"/>
<dbReference type="AlphaFoldDB" id="Q39RX9"/>
<dbReference type="HOGENOM" id="CLU_168237_0_0_7"/>
<evidence type="ECO:0000313" key="2">
    <source>
        <dbReference type="Proteomes" id="UP000007073"/>
    </source>
</evidence>
<accession>Q39RX9</accession>
<dbReference type="PANTHER" id="PTHR36931:SF1">
    <property type="entry name" value="UPF0153 PROTEIN YEIW"/>
    <property type="match status" value="1"/>
</dbReference>
<keyword evidence="2" id="KW-1185">Reference proteome</keyword>
<dbReference type="Proteomes" id="UP000007073">
    <property type="component" value="Chromosome"/>
</dbReference>
<reference evidence="1 2" key="2">
    <citation type="journal article" date="2009" name="BMC Microbiol.">
        <title>The genome sequence of Geobacter metallireducens: features of metabolism, physiology and regulation common and dissimilar to Geobacter sulfurreducens.</title>
        <authorList>
            <person name="Aklujkar M."/>
            <person name="Krushkal J."/>
            <person name="DiBartolo G."/>
            <person name="Lapidus A."/>
            <person name="Land M.L."/>
            <person name="Lovley D.R."/>
        </authorList>
    </citation>
    <scope>NUCLEOTIDE SEQUENCE [LARGE SCALE GENOMIC DNA]</scope>
    <source>
        <strain evidence="2">ATCC 53774 / DSM 7210 / GS-15</strain>
    </source>
</reference>
<evidence type="ECO:0000313" key="1">
    <source>
        <dbReference type="EMBL" id="ABB32995.1"/>
    </source>
</evidence>
<dbReference type="InterPro" id="IPR052572">
    <property type="entry name" value="UPF0153_domain"/>
</dbReference>
<dbReference type="EMBL" id="CP000148">
    <property type="protein sequence ID" value="ABB32995.1"/>
    <property type="molecule type" value="Genomic_DNA"/>
</dbReference>
<protein>
    <recommendedName>
        <fullName evidence="3">YkgJ family cysteine cluster protein</fullName>
    </recommendedName>
</protein>
<gene>
    <name evidence="1" type="ordered locus">Gmet_2777</name>
</gene>
<proteinExistence type="predicted"/>
<reference evidence="1 2" key="1">
    <citation type="submission" date="2005-10" db="EMBL/GenBank/DDBJ databases">
        <title>Complete sequence of Geobacter metallireducens GS-15.</title>
        <authorList>
            <consortium name="US DOE Joint Genome Institute"/>
            <person name="Copeland A."/>
            <person name="Lucas S."/>
            <person name="Lapidus A."/>
            <person name="Barry K."/>
            <person name="Detter J.C."/>
            <person name="Glavina T."/>
            <person name="Hammon N."/>
            <person name="Israni S."/>
            <person name="Pitluck S."/>
            <person name="Di Bartolo G."/>
            <person name="Chain P."/>
            <person name="Schmutz J."/>
            <person name="Larimer F."/>
            <person name="Land M."/>
            <person name="Kyrpides N."/>
            <person name="Ivanova N."/>
            <person name="Richardson P."/>
        </authorList>
    </citation>
    <scope>NUCLEOTIDE SEQUENCE [LARGE SCALE GENOMIC DNA]</scope>
    <source>
        <strain evidence="2">ATCC 53774 / DSM 7210 / GS-15</strain>
    </source>
</reference>
<name>Q39RX9_GEOMG</name>